<organism evidence="1 2">
    <name type="scientific">Peribacillus butanolivorans</name>
    <dbReference type="NCBI Taxonomy" id="421767"/>
    <lineage>
        <taxon>Bacteria</taxon>
        <taxon>Bacillati</taxon>
        <taxon>Bacillota</taxon>
        <taxon>Bacilli</taxon>
        <taxon>Bacillales</taxon>
        <taxon>Bacillaceae</taxon>
        <taxon>Peribacillus</taxon>
    </lineage>
</organism>
<reference evidence="1 2" key="1">
    <citation type="submission" date="2017-09" db="EMBL/GenBank/DDBJ databases">
        <title>Large-scale bioinformatics analysis of Bacillus genomes uncovers conserved roles of natural products in bacterial physiology.</title>
        <authorList>
            <consortium name="Agbiome Team Llc"/>
            <person name="Bleich R.M."/>
            <person name="Kirk G.J."/>
            <person name="Santa Maria K.C."/>
            <person name="Allen S.E."/>
            <person name="Farag S."/>
            <person name="Shank E.A."/>
            <person name="Bowers A."/>
        </authorList>
    </citation>
    <scope>NUCLEOTIDE SEQUENCE [LARGE SCALE GENOMIC DNA]</scope>
    <source>
        <strain evidence="1 2">AFS003229</strain>
    </source>
</reference>
<dbReference type="AlphaFoldDB" id="A0AAX0RSJ5"/>
<accession>A0AAX0RSJ5</accession>
<name>A0AAX0RSJ5_9BACI</name>
<evidence type="ECO:0000313" key="1">
    <source>
        <dbReference type="EMBL" id="PEJ36280.1"/>
    </source>
</evidence>
<evidence type="ECO:0000313" key="2">
    <source>
        <dbReference type="Proteomes" id="UP000220106"/>
    </source>
</evidence>
<gene>
    <name evidence="1" type="ORF">CN689_04920</name>
</gene>
<comment type="caution">
    <text evidence="1">The sequence shown here is derived from an EMBL/GenBank/DDBJ whole genome shotgun (WGS) entry which is preliminary data.</text>
</comment>
<protein>
    <submittedName>
        <fullName evidence="1">Uncharacterized protein</fullName>
    </submittedName>
</protein>
<dbReference type="EMBL" id="NUEQ01000010">
    <property type="protein sequence ID" value="PEJ36280.1"/>
    <property type="molecule type" value="Genomic_DNA"/>
</dbReference>
<proteinExistence type="predicted"/>
<dbReference type="RefSeq" id="WP_098175066.1">
    <property type="nucleotide sequence ID" value="NZ_NUEQ01000010.1"/>
</dbReference>
<dbReference type="Proteomes" id="UP000220106">
    <property type="component" value="Unassembled WGS sequence"/>
</dbReference>
<sequence>MDGRVLVLATIAKRYRLRVASNHHEVKPHPSITLRPKRGLRMIVEKRNEFGRLSTSSKINNFSTLQYKQLEHNLLLSDSSKYMFFNIPGNIIL</sequence>